<dbReference type="NCBIfam" id="TIGR01712">
    <property type="entry name" value="phage_N6A_met"/>
    <property type="match status" value="1"/>
</dbReference>
<reference evidence="1" key="1">
    <citation type="submission" date="2023-08" db="EMBL/GenBank/DDBJ databases">
        <title>The Comparative Genomic Analysis of Yersiniaceae from Polar Regions.</title>
        <authorList>
            <person name="Goncharov A."/>
            <person name="Aslanov B."/>
            <person name="Kolodzhieva V."/>
            <person name="Azarov D."/>
            <person name="Mochov A."/>
            <person name="Lebedeva E."/>
        </authorList>
    </citation>
    <scope>NUCLEOTIDE SEQUENCE</scope>
    <source>
        <strain evidence="1">Vf</strain>
    </source>
</reference>
<dbReference type="GO" id="GO:0009307">
    <property type="term" value="P:DNA restriction-modification system"/>
    <property type="evidence" value="ECO:0007669"/>
    <property type="project" value="InterPro"/>
</dbReference>
<accession>A0AAJ2DCL3</accession>
<dbReference type="GO" id="GO:0009007">
    <property type="term" value="F:site-specific DNA-methyltransferase (adenine-specific) activity"/>
    <property type="evidence" value="ECO:0007669"/>
    <property type="project" value="UniProtKB-EC"/>
</dbReference>
<name>A0AAJ2DCL3_SERFO</name>
<gene>
    <name evidence="1" type="ORF">RDT67_28390</name>
</gene>
<dbReference type="Proteomes" id="UP001224622">
    <property type="component" value="Unassembled WGS sequence"/>
</dbReference>
<proteinExistence type="predicted"/>
<comment type="caution">
    <text evidence="1">The sequence shown here is derived from an EMBL/GenBank/DDBJ whole genome shotgun (WGS) entry which is preliminary data.</text>
</comment>
<dbReference type="AlphaFoldDB" id="A0AAJ2DCL3"/>
<sequence>METPAVSAYCSKLTELRERPTHLLKEVGDQWCTPDPLFWGINAMFGPLVLDLFTDGQNSKCPAYYTAEDNALTQNWSEKLAELHGAAFGNPPYSRAQQHEDQYITGMVHIMAHAMAMRELGGRYVFLIKAATSETWWPEQADHVAFIRGRVGFDVPKWFVPADEKQVPSGAFFAGAIAVFDKAWNGPATSYVSRTQLENMGEAFMAQIRREAERLAPQIQPQNIPENIQPETANTVWPQEVNFLFDQVDTASSLPEHLQNKLRSHINRMKLEGTPAEEIIQTATNLTAAMGATA</sequence>
<dbReference type="EMBL" id="JAVIGA010000060">
    <property type="protein sequence ID" value="MDQ9130329.1"/>
    <property type="molecule type" value="Genomic_DNA"/>
</dbReference>
<dbReference type="EC" id="2.1.1.72" evidence="1"/>
<keyword evidence="1" id="KW-0808">Transferase</keyword>
<evidence type="ECO:0000313" key="1">
    <source>
        <dbReference type="EMBL" id="MDQ9130329.1"/>
    </source>
</evidence>
<protein>
    <submittedName>
        <fullName evidence="1">Phage N-6-adenine-methyltransferase</fullName>
        <ecNumber evidence="1">2.1.1.72</ecNumber>
    </submittedName>
</protein>
<dbReference type="InterPro" id="IPR008593">
    <property type="entry name" value="Dam_MeTrfase"/>
</dbReference>
<dbReference type="GO" id="GO:0003677">
    <property type="term" value="F:DNA binding"/>
    <property type="evidence" value="ECO:0007669"/>
    <property type="project" value="InterPro"/>
</dbReference>
<dbReference type="GO" id="GO:0032259">
    <property type="term" value="P:methylation"/>
    <property type="evidence" value="ECO:0007669"/>
    <property type="project" value="UniProtKB-KW"/>
</dbReference>
<dbReference type="RefSeq" id="WP_309048687.1">
    <property type="nucleotide sequence ID" value="NZ_JAVIGA010000060.1"/>
</dbReference>
<keyword evidence="1" id="KW-0489">Methyltransferase</keyword>
<organism evidence="1 2">
    <name type="scientific">Serratia fonticola</name>
    <dbReference type="NCBI Taxonomy" id="47917"/>
    <lineage>
        <taxon>Bacteria</taxon>
        <taxon>Pseudomonadati</taxon>
        <taxon>Pseudomonadota</taxon>
        <taxon>Gammaproteobacteria</taxon>
        <taxon>Enterobacterales</taxon>
        <taxon>Yersiniaceae</taxon>
        <taxon>Serratia</taxon>
    </lineage>
</organism>
<dbReference type="Pfam" id="PF05869">
    <property type="entry name" value="Dam"/>
    <property type="match status" value="1"/>
</dbReference>
<evidence type="ECO:0000313" key="2">
    <source>
        <dbReference type="Proteomes" id="UP001224622"/>
    </source>
</evidence>